<name>A0A7W4Z852_9GAMM</name>
<keyword evidence="2 6" id="KW-0349">Heme</keyword>
<evidence type="ECO:0000256" key="4">
    <source>
        <dbReference type="ARBA" id="ARBA00022982"/>
    </source>
</evidence>
<dbReference type="SUPFAM" id="SSF46626">
    <property type="entry name" value="Cytochrome c"/>
    <property type="match status" value="1"/>
</dbReference>
<evidence type="ECO:0000259" key="8">
    <source>
        <dbReference type="PROSITE" id="PS51007"/>
    </source>
</evidence>
<evidence type="ECO:0000256" key="2">
    <source>
        <dbReference type="ARBA" id="ARBA00022617"/>
    </source>
</evidence>
<evidence type="ECO:0000313" key="9">
    <source>
        <dbReference type="EMBL" id="MBB3048586.1"/>
    </source>
</evidence>
<dbReference type="Proteomes" id="UP000537130">
    <property type="component" value="Unassembled WGS sequence"/>
</dbReference>
<proteinExistence type="predicted"/>
<keyword evidence="7" id="KW-0732">Signal</keyword>
<feature type="domain" description="Cytochrome c" evidence="8">
    <location>
        <begin position="8"/>
        <end position="99"/>
    </location>
</feature>
<dbReference type="PRINTS" id="PR00607">
    <property type="entry name" value="CYTCHROMECIE"/>
</dbReference>
<dbReference type="PROSITE" id="PS51007">
    <property type="entry name" value="CYTC"/>
    <property type="match status" value="1"/>
</dbReference>
<keyword evidence="10" id="KW-1185">Reference proteome</keyword>
<keyword evidence="4" id="KW-0249">Electron transport</keyword>
<dbReference type="AlphaFoldDB" id="A0A7W4Z852"/>
<dbReference type="GO" id="GO:0005506">
    <property type="term" value="F:iron ion binding"/>
    <property type="evidence" value="ECO:0007669"/>
    <property type="project" value="InterPro"/>
</dbReference>
<organism evidence="9 10">
    <name type="scientific">Litorivivens lipolytica</name>
    <dbReference type="NCBI Taxonomy" id="1524264"/>
    <lineage>
        <taxon>Bacteria</taxon>
        <taxon>Pseudomonadati</taxon>
        <taxon>Pseudomonadota</taxon>
        <taxon>Gammaproteobacteria</taxon>
        <taxon>Litorivivens</taxon>
    </lineage>
</organism>
<protein>
    <submittedName>
        <fullName evidence="9">Cytochrome c5</fullName>
    </submittedName>
</protein>
<evidence type="ECO:0000256" key="7">
    <source>
        <dbReference type="SAM" id="SignalP"/>
    </source>
</evidence>
<gene>
    <name evidence="9" type="ORF">FHR99_002860</name>
</gene>
<dbReference type="EMBL" id="JACHWY010000003">
    <property type="protein sequence ID" value="MBB3048586.1"/>
    <property type="molecule type" value="Genomic_DNA"/>
</dbReference>
<evidence type="ECO:0000256" key="5">
    <source>
        <dbReference type="ARBA" id="ARBA00023004"/>
    </source>
</evidence>
<evidence type="ECO:0000313" key="10">
    <source>
        <dbReference type="Proteomes" id="UP000537130"/>
    </source>
</evidence>
<dbReference type="InterPro" id="IPR009056">
    <property type="entry name" value="Cyt_c-like_dom"/>
</dbReference>
<feature type="signal peptide" evidence="7">
    <location>
        <begin position="1"/>
        <end position="20"/>
    </location>
</feature>
<dbReference type="GO" id="GO:0009055">
    <property type="term" value="F:electron transfer activity"/>
    <property type="evidence" value="ECO:0007669"/>
    <property type="project" value="InterPro"/>
</dbReference>
<evidence type="ECO:0000256" key="3">
    <source>
        <dbReference type="ARBA" id="ARBA00022723"/>
    </source>
</evidence>
<sequence length="100" mass="10770">MKKSLVALLFSAGLMSFVQADALEDRYNRTCAVCHASGAAGAPRTGDVDAWNKRLEEKGMDTLVANAKNGIKAMPPKGMCFDCSDEDFKALIELMAKPKS</sequence>
<dbReference type="Gene3D" id="1.10.760.10">
    <property type="entry name" value="Cytochrome c-like domain"/>
    <property type="match status" value="1"/>
</dbReference>
<comment type="caution">
    <text evidence="9">The sequence shown here is derived from an EMBL/GenBank/DDBJ whole genome shotgun (WGS) entry which is preliminary data.</text>
</comment>
<reference evidence="9 10" key="1">
    <citation type="submission" date="2020-08" db="EMBL/GenBank/DDBJ databases">
        <title>Genomic Encyclopedia of Type Strains, Phase III (KMG-III): the genomes of soil and plant-associated and newly described type strains.</title>
        <authorList>
            <person name="Whitman W."/>
        </authorList>
    </citation>
    <scope>NUCLEOTIDE SEQUENCE [LARGE SCALE GENOMIC DNA]</scope>
    <source>
        <strain evidence="9 10">CECT 8654</strain>
    </source>
</reference>
<dbReference type="PANTHER" id="PTHR40942:SF4">
    <property type="entry name" value="CYTOCHROME C5"/>
    <property type="match status" value="1"/>
</dbReference>
<accession>A0A7W4Z852</accession>
<dbReference type="InterPro" id="IPR036909">
    <property type="entry name" value="Cyt_c-like_dom_sf"/>
</dbReference>
<evidence type="ECO:0000256" key="1">
    <source>
        <dbReference type="ARBA" id="ARBA00022448"/>
    </source>
</evidence>
<keyword evidence="5 6" id="KW-0408">Iron</keyword>
<evidence type="ECO:0000256" key="6">
    <source>
        <dbReference type="PROSITE-ProRule" id="PRU00433"/>
    </source>
</evidence>
<dbReference type="GO" id="GO:0020037">
    <property type="term" value="F:heme binding"/>
    <property type="evidence" value="ECO:0007669"/>
    <property type="project" value="InterPro"/>
</dbReference>
<keyword evidence="1" id="KW-0813">Transport</keyword>
<feature type="chain" id="PRO_5031405443" evidence="7">
    <location>
        <begin position="21"/>
        <end position="100"/>
    </location>
</feature>
<dbReference type="Pfam" id="PF13442">
    <property type="entry name" value="Cytochrome_CBB3"/>
    <property type="match status" value="1"/>
</dbReference>
<dbReference type="InterPro" id="IPR002323">
    <property type="entry name" value="Cyt_CIE"/>
</dbReference>
<dbReference type="RefSeq" id="WP_183411367.1">
    <property type="nucleotide sequence ID" value="NZ_JACHWY010000003.1"/>
</dbReference>
<dbReference type="PANTHER" id="PTHR40942">
    <property type="match status" value="1"/>
</dbReference>
<keyword evidence="3 6" id="KW-0479">Metal-binding</keyword>